<dbReference type="InterPro" id="IPR037294">
    <property type="entry name" value="ABC_BtuC-like"/>
</dbReference>
<evidence type="ECO:0000256" key="8">
    <source>
        <dbReference type="SAM" id="Phobius"/>
    </source>
</evidence>
<feature type="transmembrane region" description="Helical" evidence="8">
    <location>
        <begin position="299"/>
        <end position="318"/>
    </location>
</feature>
<accession>A0A2W7RAU3</accession>
<dbReference type="GO" id="GO:0022857">
    <property type="term" value="F:transmembrane transporter activity"/>
    <property type="evidence" value="ECO:0007669"/>
    <property type="project" value="InterPro"/>
</dbReference>
<feature type="transmembrane region" description="Helical" evidence="8">
    <location>
        <begin position="86"/>
        <end position="105"/>
    </location>
</feature>
<name>A0A2W7RAU3_9RHOB</name>
<evidence type="ECO:0000256" key="5">
    <source>
        <dbReference type="ARBA" id="ARBA00022692"/>
    </source>
</evidence>
<dbReference type="EMBL" id="QKZS01000003">
    <property type="protein sequence ID" value="PZX56266.1"/>
    <property type="molecule type" value="Genomic_DNA"/>
</dbReference>
<evidence type="ECO:0000256" key="4">
    <source>
        <dbReference type="ARBA" id="ARBA00022475"/>
    </source>
</evidence>
<feature type="transmembrane region" description="Helical" evidence="8">
    <location>
        <begin position="227"/>
        <end position="243"/>
    </location>
</feature>
<dbReference type="Gene3D" id="1.10.3470.10">
    <property type="entry name" value="ABC transporter involved in vitamin B12 uptake, BtuC"/>
    <property type="match status" value="1"/>
</dbReference>
<keyword evidence="3" id="KW-0813">Transport</keyword>
<dbReference type="SUPFAM" id="SSF81345">
    <property type="entry name" value="ABC transporter involved in vitamin B12 uptake, BtuC"/>
    <property type="match status" value="1"/>
</dbReference>
<comment type="subcellular location">
    <subcellularLocation>
        <location evidence="1">Cell membrane</location>
        <topology evidence="1">Multi-pass membrane protein</topology>
    </subcellularLocation>
</comment>
<dbReference type="CDD" id="cd06550">
    <property type="entry name" value="TM_ABC_iron-siderophores_like"/>
    <property type="match status" value="1"/>
</dbReference>
<evidence type="ECO:0000313" key="10">
    <source>
        <dbReference type="Proteomes" id="UP000249538"/>
    </source>
</evidence>
<gene>
    <name evidence="9" type="ORF">LX76_01295</name>
</gene>
<dbReference type="AlphaFoldDB" id="A0A2W7RAU3"/>
<evidence type="ECO:0000256" key="2">
    <source>
        <dbReference type="ARBA" id="ARBA00007935"/>
    </source>
</evidence>
<evidence type="ECO:0000256" key="7">
    <source>
        <dbReference type="ARBA" id="ARBA00023136"/>
    </source>
</evidence>
<dbReference type="InterPro" id="IPR000522">
    <property type="entry name" value="ABC_transptr_permease_BtuC"/>
</dbReference>
<protein>
    <submittedName>
        <fullName evidence="9">Iron complex transport system permease protein</fullName>
    </submittedName>
</protein>
<feature type="transmembrane region" description="Helical" evidence="8">
    <location>
        <begin position="249"/>
        <end position="265"/>
    </location>
</feature>
<comment type="caution">
    <text evidence="9">The sequence shown here is derived from an EMBL/GenBank/DDBJ whole genome shotgun (WGS) entry which is preliminary data.</text>
</comment>
<reference evidence="9 10" key="1">
    <citation type="submission" date="2018-06" db="EMBL/GenBank/DDBJ databases">
        <title>Genomic Encyclopedia of Archaeal and Bacterial Type Strains, Phase II (KMG-II): from individual species to whole genera.</title>
        <authorList>
            <person name="Goeker M."/>
        </authorList>
    </citation>
    <scope>NUCLEOTIDE SEQUENCE [LARGE SCALE GENOMIC DNA]</scope>
    <source>
        <strain evidence="9 10">DSM 18774</strain>
    </source>
</reference>
<organism evidence="9 10">
    <name type="scientific">Cereibacter changlensis</name>
    <dbReference type="NCBI Taxonomy" id="402884"/>
    <lineage>
        <taxon>Bacteria</taxon>
        <taxon>Pseudomonadati</taxon>
        <taxon>Pseudomonadota</taxon>
        <taxon>Alphaproteobacteria</taxon>
        <taxon>Rhodobacterales</taxon>
        <taxon>Paracoccaceae</taxon>
        <taxon>Cereibacter</taxon>
    </lineage>
</organism>
<feature type="transmembrane region" description="Helical" evidence="8">
    <location>
        <begin position="141"/>
        <end position="163"/>
    </location>
</feature>
<feature type="transmembrane region" description="Helical" evidence="8">
    <location>
        <begin position="272"/>
        <end position="293"/>
    </location>
</feature>
<dbReference type="PANTHER" id="PTHR30472">
    <property type="entry name" value="FERRIC ENTEROBACTIN TRANSPORT SYSTEM PERMEASE PROTEIN"/>
    <property type="match status" value="1"/>
</dbReference>
<keyword evidence="4" id="KW-1003">Cell membrane</keyword>
<dbReference type="RefSeq" id="WP_146603642.1">
    <property type="nucleotide sequence ID" value="NZ_QKZS01000003.1"/>
</dbReference>
<dbReference type="PANTHER" id="PTHR30472:SF27">
    <property type="entry name" value="PETROBACTIN IMPORT SYSTEM PERMEASE PROTEIN YCLN"/>
    <property type="match status" value="1"/>
</dbReference>
<dbReference type="Pfam" id="PF01032">
    <property type="entry name" value="FecCD"/>
    <property type="match status" value="1"/>
</dbReference>
<dbReference type="GO" id="GO:0005886">
    <property type="term" value="C:plasma membrane"/>
    <property type="evidence" value="ECO:0007669"/>
    <property type="project" value="UniProtKB-SubCell"/>
</dbReference>
<dbReference type="GO" id="GO:0033214">
    <property type="term" value="P:siderophore-iron import into cell"/>
    <property type="evidence" value="ECO:0007669"/>
    <property type="project" value="TreeGrafter"/>
</dbReference>
<evidence type="ECO:0000313" key="9">
    <source>
        <dbReference type="EMBL" id="PZX56266.1"/>
    </source>
</evidence>
<evidence type="ECO:0000256" key="1">
    <source>
        <dbReference type="ARBA" id="ARBA00004651"/>
    </source>
</evidence>
<comment type="similarity">
    <text evidence="2">Belongs to the binding-protein-dependent transport system permease family. FecCD subfamily.</text>
</comment>
<keyword evidence="5 8" id="KW-0812">Transmembrane</keyword>
<proteinExistence type="inferred from homology"/>
<feature type="transmembrane region" description="Helical" evidence="8">
    <location>
        <begin position="189"/>
        <end position="207"/>
    </location>
</feature>
<evidence type="ECO:0000256" key="3">
    <source>
        <dbReference type="ARBA" id="ARBA00022448"/>
    </source>
</evidence>
<keyword evidence="6 8" id="KW-1133">Transmembrane helix</keyword>
<dbReference type="Proteomes" id="UP000249538">
    <property type="component" value="Unassembled WGS sequence"/>
</dbReference>
<sequence length="325" mass="34006">MPRTLTALLALTLPPVAVLALLSLFVGVGDASPATLFSQGWYGPAAHLLLTSRLPRTLALILAGAGMAVAGLILQMLVRNRFVEPSTVGTTESASLGILLVMLLAPDMPMVGRMLVAAGFAVAGTLLFLAILRRVPLRSMLMVPLIGLLLSGVIGSATTFIAYRHDLLQSLGAWTMGDFSVVLRGRYELLWIVAALVGLAIFAADRFTVAGMGRDFATNLGLNHRRIVGTGLTLVALVSAAVLVTVGTIPFLGLIVPNIAALAVGDNMRRTLPLSLVGGVGLVLACDILGRIVIRPYEIPIGGTMGILGSAVFLFLLLRGRSRVA</sequence>
<evidence type="ECO:0000256" key="6">
    <source>
        <dbReference type="ARBA" id="ARBA00022989"/>
    </source>
</evidence>
<feature type="transmembrane region" description="Helical" evidence="8">
    <location>
        <begin position="55"/>
        <end position="74"/>
    </location>
</feature>
<feature type="transmembrane region" description="Helical" evidence="8">
    <location>
        <begin position="111"/>
        <end position="132"/>
    </location>
</feature>
<keyword evidence="7 8" id="KW-0472">Membrane</keyword>